<accession>A0ABN5B0F0</accession>
<keyword evidence="2" id="KW-1185">Reference proteome</keyword>
<dbReference type="Proteomes" id="UP000249910">
    <property type="component" value="Chromosome"/>
</dbReference>
<dbReference type="EMBL" id="CP022132">
    <property type="protein sequence ID" value="ASG68522.1"/>
    <property type="molecule type" value="Genomic_DNA"/>
</dbReference>
<evidence type="ECO:0000313" key="2">
    <source>
        <dbReference type="Proteomes" id="UP000249910"/>
    </source>
</evidence>
<proteinExistence type="predicted"/>
<dbReference type="InterPro" id="IPR043148">
    <property type="entry name" value="TagF_C"/>
</dbReference>
<dbReference type="SUPFAM" id="SSF53756">
    <property type="entry name" value="UDP-Glycosyltransferase/glycogen phosphorylase"/>
    <property type="match status" value="1"/>
</dbReference>
<reference evidence="1 2" key="1">
    <citation type="submission" date="2017-06" db="EMBL/GenBank/DDBJ databases">
        <title>Complete genome of Francisella halioticida.</title>
        <authorList>
            <person name="Sjodin A."/>
        </authorList>
    </citation>
    <scope>NUCLEOTIDE SEQUENCE [LARGE SCALE GENOMIC DNA]</scope>
    <source>
        <strain evidence="1 2">DSM 23729</strain>
    </source>
</reference>
<gene>
    <name evidence="1" type="ORF">CDV26_09080</name>
</gene>
<dbReference type="Gene3D" id="3.40.50.12580">
    <property type="match status" value="1"/>
</dbReference>
<evidence type="ECO:0000313" key="1">
    <source>
        <dbReference type="EMBL" id="ASG68522.1"/>
    </source>
</evidence>
<sequence length="609" mass="71692">MMNTKKHKLNSTYRRIYIVDSMCIWQAENIKYNLEKDLILTYDFELKHYIESIGGKSFFVDHLISDKDMHEYNFVIYDFFKDWHFDEYGKDIFTHKDIPFGFSFRLEFWNDFVTYCRLYICLSILFDIQYSELHLLSTDLLIKDILNDLNLKFIFYVVNSHQVEGFYFPISRWIDSKIRANGFRGKLYSLRKLATYIFGLVMSYIDNLPIYRNRKTVFLQEYHPTKQILNVLRSDKKIRLLLINLSRGSSFFAKLKERTLPIGYATKNHKRVAKELMSKFDSHKFASLVLDGKYDISNKVYEIIKKRVANQLPNSLAILDDCIKYINKNKVSLEILIANIGETATLFDMVCRVRNIPSYLIINGWLGSEHQDEGKYAKYINSYSQSIKKHYFKDMNNIVVLGDPRMDTYSSCKKNKINRIAPTITIGASGFNLIDLNSYIAVEFDFMYDVLSALDQIRKNETKINIIIKVRPNGFRLKYQELVEKYFKDLSIVIEDKTPMLDVLQKTDFYISINSQTLFEASCLGVPVVYYKKDTETFDPPFNNSSELVTVSTVNDLIQVFYDFQNSSERYNDFLNYKVMEKYIGPLDGGNLKRNMDFIYSILENKDND</sequence>
<organism evidence="1 2">
    <name type="scientific">Francisella halioticida</name>
    <dbReference type="NCBI Taxonomy" id="549298"/>
    <lineage>
        <taxon>Bacteria</taxon>
        <taxon>Pseudomonadati</taxon>
        <taxon>Pseudomonadota</taxon>
        <taxon>Gammaproteobacteria</taxon>
        <taxon>Thiotrichales</taxon>
        <taxon>Francisellaceae</taxon>
        <taxon>Francisella</taxon>
    </lineage>
</organism>
<protein>
    <submittedName>
        <fullName evidence="1">Uncharacterized protein</fullName>
    </submittedName>
</protein>
<name>A0ABN5B0F0_9GAMM</name>